<dbReference type="AlphaFoldDB" id="A0A1G7X3D5"/>
<organism evidence="1 2">
    <name type="scientific">Microbacterium pygmaeum</name>
    <dbReference type="NCBI Taxonomy" id="370764"/>
    <lineage>
        <taxon>Bacteria</taxon>
        <taxon>Bacillati</taxon>
        <taxon>Actinomycetota</taxon>
        <taxon>Actinomycetes</taxon>
        <taxon>Micrococcales</taxon>
        <taxon>Microbacteriaceae</taxon>
        <taxon>Microbacterium</taxon>
    </lineage>
</organism>
<reference evidence="1 2" key="1">
    <citation type="submission" date="2016-10" db="EMBL/GenBank/DDBJ databases">
        <authorList>
            <person name="de Groot N.N."/>
        </authorList>
    </citation>
    <scope>NUCLEOTIDE SEQUENCE [LARGE SCALE GENOMIC DNA]</scope>
    <source>
        <strain evidence="1 2">DSM 23142</strain>
    </source>
</reference>
<dbReference type="Proteomes" id="UP000199009">
    <property type="component" value="Chromosome I"/>
</dbReference>
<sequence length="309" mass="33989">MSTDPMPSWRDTKTRRAIVEFVETVAQGPDAVPASERVAVFDNDGTLWIEKPVIAQLQYLIERWRERLQTDPTLAQRQPYTAVASGDLSWLGGAVDKHYAGDDSDLGVLIAAIVEVTQGMSVGDYAASVADFYRTALHPTLHRPLSQSVYQPMVELLRYLEANGFTCYIVSAGERDFMRPMAEDYYGIPPERVVGSAYGLTYDADSAAVRYTADLSFFDDGPEKPVRIWSRIGRRPLFAGGNANGDMPMLNFARSGGKGFALLVHHDDPTRDDIPYGTGVETALAEADALGYTVVSVKDDWAQVFPAAH</sequence>
<evidence type="ECO:0000313" key="1">
    <source>
        <dbReference type="EMBL" id="SDG78718.1"/>
    </source>
</evidence>
<name>A0A1G7X3D5_9MICO</name>
<dbReference type="GO" id="GO:0016787">
    <property type="term" value="F:hydrolase activity"/>
    <property type="evidence" value="ECO:0007669"/>
    <property type="project" value="UniProtKB-KW"/>
</dbReference>
<dbReference type="Gene3D" id="3.40.50.1000">
    <property type="entry name" value="HAD superfamily/HAD-like"/>
    <property type="match status" value="1"/>
</dbReference>
<keyword evidence="2" id="KW-1185">Reference proteome</keyword>
<dbReference type="InterPro" id="IPR036412">
    <property type="entry name" value="HAD-like_sf"/>
</dbReference>
<protein>
    <submittedName>
        <fullName evidence="1">Haloacid dehalogenase-like hydrolase</fullName>
    </submittedName>
</protein>
<evidence type="ECO:0000313" key="2">
    <source>
        <dbReference type="Proteomes" id="UP000199009"/>
    </source>
</evidence>
<dbReference type="OrthoDB" id="9799365at2"/>
<dbReference type="InterPro" id="IPR023214">
    <property type="entry name" value="HAD_sf"/>
</dbReference>
<dbReference type="EMBL" id="LT629692">
    <property type="protein sequence ID" value="SDG78718.1"/>
    <property type="molecule type" value="Genomic_DNA"/>
</dbReference>
<dbReference type="Pfam" id="PF12710">
    <property type="entry name" value="HAD"/>
    <property type="match status" value="1"/>
</dbReference>
<dbReference type="SUPFAM" id="SSF56784">
    <property type="entry name" value="HAD-like"/>
    <property type="match status" value="1"/>
</dbReference>
<dbReference type="STRING" id="370764.SAMN04489810_1291"/>
<keyword evidence="1" id="KW-0378">Hydrolase</keyword>
<proteinExistence type="predicted"/>
<accession>A0A1G7X3D5</accession>
<gene>
    <name evidence="1" type="ORF">SAMN04489810_1291</name>
</gene>
<dbReference type="RefSeq" id="WP_091487839.1">
    <property type="nucleotide sequence ID" value="NZ_LT629692.1"/>
</dbReference>